<feature type="compositionally biased region" description="Polar residues" evidence="1">
    <location>
        <begin position="8"/>
        <end position="27"/>
    </location>
</feature>
<dbReference type="Proteomes" id="UP000275846">
    <property type="component" value="Unassembled WGS sequence"/>
</dbReference>
<protein>
    <submittedName>
        <fullName evidence="2 4">Uncharacterized protein</fullName>
    </submittedName>
</protein>
<proteinExistence type="predicted"/>
<dbReference type="EMBL" id="UYSU01051157">
    <property type="protein sequence ID" value="VDM06369.1"/>
    <property type="molecule type" value="Genomic_DNA"/>
</dbReference>
<organism evidence="4">
    <name type="scientific">Schistocephalus solidus</name>
    <name type="common">Tapeworm</name>
    <dbReference type="NCBI Taxonomy" id="70667"/>
    <lineage>
        <taxon>Eukaryota</taxon>
        <taxon>Metazoa</taxon>
        <taxon>Spiralia</taxon>
        <taxon>Lophotrochozoa</taxon>
        <taxon>Platyhelminthes</taxon>
        <taxon>Cestoda</taxon>
        <taxon>Eucestoda</taxon>
        <taxon>Diphyllobothriidea</taxon>
        <taxon>Diphyllobothriidae</taxon>
        <taxon>Schistocephalus</taxon>
    </lineage>
</organism>
<dbReference type="WBParaSite" id="SSLN_0002072501-mRNA-1">
    <property type="protein sequence ID" value="SSLN_0002072501-mRNA-1"/>
    <property type="gene ID" value="SSLN_0002072501"/>
</dbReference>
<dbReference type="AlphaFoldDB" id="A0A183TU35"/>
<dbReference type="OrthoDB" id="6314309at2759"/>
<keyword evidence="3" id="KW-1185">Reference proteome</keyword>
<sequence length="280" mass="30917">MFLWPPLTGTQLSPVATRSRVTPSGHTPGNHHDRRAKPVEGHRCCVCLNTRNSTACLLAEEGTRKGALNKNLVSRFLQPARLADRKICGRKTQTINNTPCAHTPQHTLQAARVEARWCQLRNVIQSTALEGLGRARHQNQDWFDGNDADISNLLAENNGLHKAYMDLRTDATKAAFLRFRRLLQQRLRAIQDAWIIRKAEGIQGSGLNCSSAISDAAIDQLPHVATNNDLDLPPSLPETIQAVQQTSGGKAAISDAILLEIYKHGGPRLMAELTTLFQEM</sequence>
<feature type="region of interest" description="Disordered" evidence="1">
    <location>
        <begin position="1"/>
        <end position="35"/>
    </location>
</feature>
<evidence type="ECO:0000313" key="4">
    <source>
        <dbReference type="WBParaSite" id="SSLN_0002072501-mRNA-1"/>
    </source>
</evidence>
<evidence type="ECO:0000313" key="2">
    <source>
        <dbReference type="EMBL" id="VDM06369.1"/>
    </source>
</evidence>
<reference evidence="4" key="1">
    <citation type="submission" date="2016-06" db="UniProtKB">
        <authorList>
            <consortium name="WormBaseParasite"/>
        </authorList>
    </citation>
    <scope>IDENTIFICATION</scope>
</reference>
<reference evidence="2 3" key="2">
    <citation type="submission" date="2018-11" db="EMBL/GenBank/DDBJ databases">
        <authorList>
            <consortium name="Pathogen Informatics"/>
        </authorList>
    </citation>
    <scope>NUCLEOTIDE SEQUENCE [LARGE SCALE GENOMIC DNA]</scope>
    <source>
        <strain evidence="2 3">NST_G2</strain>
    </source>
</reference>
<accession>A0A183TU35</accession>
<gene>
    <name evidence="2" type="ORF">SSLN_LOCUS19983</name>
</gene>
<evidence type="ECO:0000313" key="3">
    <source>
        <dbReference type="Proteomes" id="UP000275846"/>
    </source>
</evidence>
<name>A0A183TU35_SCHSO</name>
<evidence type="ECO:0000256" key="1">
    <source>
        <dbReference type="SAM" id="MobiDB-lite"/>
    </source>
</evidence>